<proteinExistence type="inferred from homology"/>
<sequence>MVQLYTLPVLDAPHLPEHSVEEDEEDEGQQMKDEVPGMQQIRNLEKKKLKLKEYKKRLIQGEELNKDQKAAVEKFEEVLHNLDFARELHKTLDGLTQNLLKAQKKIVIKDQVERVEAERRRLAMVLKIHYLLGNMQQEHIQKDLMTGNNQAPHIPSQKLHSLNQLAAMLGVQRDNGLSLDEQMQKAALVYMDLLEGKDQPVAGSTYKLLKEEITRLMDCKYLSRFLPQPNKSAELFLGLERHSTSGTSKELFPRLPLQDVKGPNHPNWKDDFQSMKEQEPPDSWDAETSDGPSSPLTGVPKPWRGAAVLIPKAVRAASKQRTVSKPRKEKTKKEQSTKTILQMEIPVEIFHSPPTLPKDPILRKRHLEELMMKIHGSFSFMQDSLLDEENSTSSIPRPKRLPSGASSPLAYGGLRSPVDILPKVMSSTPLPTRLKERKASVSSGEQCLERVDLELSSKDLPHSLQASLQLDGRKQFSSPPLYSRELPDASVDESNSSGMSVNGPCKHSPTNGVTSSNSTPPKRETFSTPPTRRSVTSAQFGNIQAVFKVGPGLPQVGELDYKSKVDFSEPQYSIASTQTPSEFAPTDDEPQLVYQPEYMLDNGDDFLSSGLPSGALGRTSQSYYRGPVRGGAYITQPYIRDSGSLLYAPRDSTHHHVYRQGGRHGSIAAWSDSSQVSSPERDGNFTMVDSGHGDSMSVSTVEVPMTPHSHQAPLLPMHLYPLSQPMRVAFTTSRTANFAPGNLDQPIVFDQLHSNLGEAYDTHIGRFTCPVNGTYVFIFHILKLAINVPLYVNLMRNEEVMVSAYANDGAPDHETASNHAILPLFQGDQVWLRLHRGAIYGSTWKYSTFSGFLLYQD</sequence>
<evidence type="ECO:0000256" key="6">
    <source>
        <dbReference type="ARBA" id="ARBA00023193"/>
    </source>
</evidence>
<evidence type="ECO:0000256" key="1">
    <source>
        <dbReference type="ARBA" id="ARBA00004496"/>
    </source>
</evidence>
<evidence type="ECO:0000256" key="3">
    <source>
        <dbReference type="ARBA" id="ARBA00022490"/>
    </source>
</evidence>
<evidence type="ECO:0000259" key="9">
    <source>
        <dbReference type="PROSITE" id="PS50871"/>
    </source>
</evidence>
<dbReference type="InterPro" id="IPR001073">
    <property type="entry name" value="C1q_dom"/>
</dbReference>
<dbReference type="InterPro" id="IPR041637">
    <property type="entry name" value="Caprin-1_dimer"/>
</dbReference>
<feature type="compositionally biased region" description="Basic and acidic residues" evidence="8">
    <location>
        <begin position="267"/>
        <end position="279"/>
    </location>
</feature>
<keyword evidence="11" id="KW-1185">Reference proteome</keyword>
<evidence type="ECO:0000313" key="10">
    <source>
        <dbReference type="Ensembl" id="ENSOSIP00000012463.1"/>
    </source>
</evidence>
<dbReference type="InterPro" id="IPR022070">
    <property type="entry name" value="Caprin-1_C"/>
</dbReference>
<feature type="region of interest" description="Disordered" evidence="8">
    <location>
        <begin position="256"/>
        <end position="301"/>
    </location>
</feature>
<evidence type="ECO:0000256" key="8">
    <source>
        <dbReference type="SAM" id="MobiDB-lite"/>
    </source>
</evidence>
<organism evidence="10 11">
    <name type="scientific">Oryzias sinensis</name>
    <name type="common">Chinese medaka</name>
    <dbReference type="NCBI Taxonomy" id="183150"/>
    <lineage>
        <taxon>Eukaryota</taxon>
        <taxon>Metazoa</taxon>
        <taxon>Chordata</taxon>
        <taxon>Craniata</taxon>
        <taxon>Vertebrata</taxon>
        <taxon>Euteleostomi</taxon>
        <taxon>Actinopterygii</taxon>
        <taxon>Neopterygii</taxon>
        <taxon>Teleostei</taxon>
        <taxon>Neoteleostei</taxon>
        <taxon>Acanthomorphata</taxon>
        <taxon>Ovalentaria</taxon>
        <taxon>Atherinomorphae</taxon>
        <taxon>Beloniformes</taxon>
        <taxon>Adrianichthyidae</taxon>
        <taxon>Oryziinae</taxon>
        <taxon>Oryzias</taxon>
    </lineage>
</organism>
<dbReference type="Pfam" id="PF18293">
    <property type="entry name" value="Caprin-1_dimer"/>
    <property type="match status" value="1"/>
</dbReference>
<dbReference type="Ensembl" id="ENSOSIT00000013206.1">
    <property type="protein sequence ID" value="ENSOSIP00000012463.1"/>
    <property type="gene ID" value="ENSOSIG00000007285.1"/>
</dbReference>
<dbReference type="Pfam" id="PF00386">
    <property type="entry name" value="C1q"/>
    <property type="match status" value="1"/>
</dbReference>
<dbReference type="PANTHER" id="PTHR22922">
    <property type="entry name" value="GPI-ANCHORED PROTEIN P137"/>
    <property type="match status" value="1"/>
</dbReference>
<feature type="coiled-coil region" evidence="7">
    <location>
        <begin position="44"/>
        <end position="105"/>
    </location>
</feature>
<evidence type="ECO:0000256" key="7">
    <source>
        <dbReference type="SAM" id="Coils"/>
    </source>
</evidence>
<dbReference type="SMART" id="SM00110">
    <property type="entry name" value="C1Q"/>
    <property type="match status" value="1"/>
</dbReference>
<reference evidence="10" key="2">
    <citation type="submission" date="2025-09" db="UniProtKB">
        <authorList>
            <consortium name="Ensembl"/>
        </authorList>
    </citation>
    <scope>IDENTIFICATION</scope>
</reference>
<feature type="compositionally biased region" description="Polar residues" evidence="8">
    <location>
        <begin position="508"/>
        <end position="537"/>
    </location>
</feature>
<protein>
    <submittedName>
        <fullName evidence="10">Caprin family member 2</fullName>
    </submittedName>
</protein>
<dbReference type="AlphaFoldDB" id="A0A8C8DKK0"/>
<dbReference type="GO" id="GO:0005102">
    <property type="term" value="F:signaling receptor binding"/>
    <property type="evidence" value="ECO:0007669"/>
    <property type="project" value="TreeGrafter"/>
</dbReference>
<dbReference type="GO" id="GO:0003723">
    <property type="term" value="F:RNA binding"/>
    <property type="evidence" value="ECO:0007669"/>
    <property type="project" value="UniProtKB-KW"/>
</dbReference>
<keyword evidence="6" id="KW-0652">Protein synthesis inhibitor</keyword>
<feature type="region of interest" description="Disordered" evidence="8">
    <location>
        <begin position="314"/>
        <end position="337"/>
    </location>
</feature>
<reference evidence="10" key="1">
    <citation type="submission" date="2025-08" db="UniProtKB">
        <authorList>
            <consortium name="Ensembl"/>
        </authorList>
    </citation>
    <scope>IDENTIFICATION</scope>
</reference>
<dbReference type="SUPFAM" id="SSF49842">
    <property type="entry name" value="TNF-like"/>
    <property type="match status" value="1"/>
</dbReference>
<dbReference type="Pfam" id="PF12287">
    <property type="entry name" value="Caprin-1_C"/>
    <property type="match status" value="1"/>
</dbReference>
<feature type="region of interest" description="Disordered" evidence="8">
    <location>
        <begin position="471"/>
        <end position="537"/>
    </location>
</feature>
<dbReference type="GO" id="GO:0030154">
    <property type="term" value="P:cell differentiation"/>
    <property type="evidence" value="ECO:0007669"/>
    <property type="project" value="UniProtKB-KW"/>
</dbReference>
<accession>A0A8C8DKK0</accession>
<keyword evidence="5" id="KW-0694">RNA-binding</keyword>
<dbReference type="GO" id="GO:0005737">
    <property type="term" value="C:cytoplasm"/>
    <property type="evidence" value="ECO:0007669"/>
    <property type="project" value="UniProtKB-SubCell"/>
</dbReference>
<keyword evidence="7" id="KW-0175">Coiled coil</keyword>
<evidence type="ECO:0000256" key="2">
    <source>
        <dbReference type="ARBA" id="ARBA00007950"/>
    </source>
</evidence>
<keyword evidence="4" id="KW-0221">Differentiation</keyword>
<evidence type="ECO:0000256" key="5">
    <source>
        <dbReference type="ARBA" id="ARBA00022884"/>
    </source>
</evidence>
<dbReference type="PANTHER" id="PTHR22922:SF5">
    <property type="entry name" value="CAPRIN-2"/>
    <property type="match status" value="1"/>
</dbReference>
<dbReference type="InterPro" id="IPR008983">
    <property type="entry name" value="Tumour_necrosis_fac-like_dom"/>
</dbReference>
<evidence type="ECO:0000256" key="4">
    <source>
        <dbReference type="ARBA" id="ARBA00022782"/>
    </source>
</evidence>
<dbReference type="PROSITE" id="PS50871">
    <property type="entry name" value="C1Q"/>
    <property type="match status" value="1"/>
</dbReference>
<feature type="domain" description="C1q" evidence="9">
    <location>
        <begin position="723"/>
        <end position="857"/>
    </location>
</feature>
<comment type="subcellular location">
    <subcellularLocation>
        <location evidence="1">Cytoplasm</location>
    </subcellularLocation>
</comment>
<feature type="region of interest" description="Disordered" evidence="8">
    <location>
        <begin position="13"/>
        <end position="39"/>
    </location>
</feature>
<dbReference type="PRINTS" id="PR00007">
    <property type="entry name" value="COMPLEMNTC1Q"/>
</dbReference>
<dbReference type="GO" id="GO:0017148">
    <property type="term" value="P:negative regulation of translation"/>
    <property type="evidence" value="ECO:0007669"/>
    <property type="project" value="UniProtKB-KW"/>
</dbReference>
<keyword evidence="3" id="KW-0963">Cytoplasm</keyword>
<comment type="similarity">
    <text evidence="2">Belongs to the caprin family.</text>
</comment>
<dbReference type="InterPro" id="IPR028816">
    <property type="entry name" value="Caprin"/>
</dbReference>
<dbReference type="Gene3D" id="2.60.120.40">
    <property type="match status" value="1"/>
</dbReference>
<feature type="region of interest" description="Disordered" evidence="8">
    <location>
        <begin position="389"/>
        <end position="412"/>
    </location>
</feature>
<dbReference type="GeneTree" id="ENSGT00940000153438"/>
<evidence type="ECO:0000313" key="11">
    <source>
        <dbReference type="Proteomes" id="UP000694383"/>
    </source>
</evidence>
<dbReference type="GO" id="GO:0090263">
    <property type="term" value="P:positive regulation of canonical Wnt signaling pathway"/>
    <property type="evidence" value="ECO:0007669"/>
    <property type="project" value="TreeGrafter"/>
</dbReference>
<name>A0A8C8DKK0_9TELE</name>
<dbReference type="Proteomes" id="UP000694383">
    <property type="component" value="Unplaced"/>
</dbReference>